<dbReference type="InterPro" id="IPR036691">
    <property type="entry name" value="Endo/exonu/phosph_ase_sf"/>
</dbReference>
<dbReference type="Proteomes" id="UP000694865">
    <property type="component" value="Unplaced"/>
</dbReference>
<dbReference type="PANTHER" id="PTHR33395">
    <property type="entry name" value="TRANSCRIPTASE, PUTATIVE-RELATED-RELATED"/>
    <property type="match status" value="1"/>
</dbReference>
<dbReference type="Pfam" id="PF14529">
    <property type="entry name" value="Exo_endo_phos_2"/>
    <property type="match status" value="1"/>
</dbReference>
<keyword evidence="2" id="KW-1185">Reference proteome</keyword>
<dbReference type="PANTHER" id="PTHR33395:SF22">
    <property type="entry name" value="REVERSE TRANSCRIPTASE DOMAIN-CONTAINING PROTEIN"/>
    <property type="match status" value="1"/>
</dbReference>
<dbReference type="InterPro" id="IPR005135">
    <property type="entry name" value="Endo/exonuclease/phosphatase"/>
</dbReference>
<sequence>MQKYLLHLTYKQRQENFVLRRELDSRRAAGETGLVISRGKIINKHSTNFTRTKSQDVHAVSMITNPFAPVKTKILEPNNVNIVESTVNKLKIYYTNADSLLNKLDELCVVIGESDPDIVIITEMFPKNFNADEIHMSEYTLPGYDCWCGTIKKHSRGVGIYAKHGLPITPCSEINEHCFREHVWCKVQLNNGSNLLLGAIYRSPNSDDDNTELLFDLLNNCCLTSNSICIVGDFNFPTICWDSWTTSRSENHISFQFIECVRDNYLQQLLSKPTRYRNGQTPRLLDLLFIDNEHNAENIIYGNPIGLSDHVSIMFELKYSYFMNKNNAVHYNFYRGRYNEARVILGSVDWSILETLDINNGWNMFDEKMKNCIQRVIPISKSIGRKKPLWMDNKALRAVKKKYKSWKRYTYTRSYNDYATYCGDRNKASRATRFAKTRYEQGLVDCIGENPKEF</sequence>
<reference evidence="3" key="1">
    <citation type="submission" date="2025-08" db="UniProtKB">
        <authorList>
            <consortium name="RefSeq"/>
        </authorList>
    </citation>
    <scope>IDENTIFICATION</scope>
    <source>
        <tissue evidence="3">Testes</tissue>
    </source>
</reference>
<dbReference type="SUPFAM" id="SSF56219">
    <property type="entry name" value="DNase I-like"/>
    <property type="match status" value="1"/>
</dbReference>
<dbReference type="Gene3D" id="3.60.10.10">
    <property type="entry name" value="Endonuclease/exonuclease/phosphatase"/>
    <property type="match status" value="1"/>
</dbReference>
<organism evidence="2 3">
    <name type="scientific">Saccoglossus kowalevskii</name>
    <name type="common">Acorn worm</name>
    <dbReference type="NCBI Taxonomy" id="10224"/>
    <lineage>
        <taxon>Eukaryota</taxon>
        <taxon>Metazoa</taxon>
        <taxon>Hemichordata</taxon>
        <taxon>Enteropneusta</taxon>
        <taxon>Harrimaniidae</taxon>
        <taxon>Saccoglossus</taxon>
    </lineage>
</organism>
<dbReference type="RefSeq" id="XP_006817260.1">
    <property type="nucleotide sequence ID" value="XM_006817197.1"/>
</dbReference>
<gene>
    <name evidence="3" type="primary">LOC102809376</name>
</gene>
<name>A0ABM0MB69_SACKO</name>
<proteinExistence type="predicted"/>
<feature type="domain" description="Endonuclease/exonuclease/phosphatase" evidence="1">
    <location>
        <begin position="199"/>
        <end position="313"/>
    </location>
</feature>
<evidence type="ECO:0000313" key="2">
    <source>
        <dbReference type="Proteomes" id="UP000694865"/>
    </source>
</evidence>
<accession>A0ABM0MB69</accession>
<evidence type="ECO:0000259" key="1">
    <source>
        <dbReference type="Pfam" id="PF14529"/>
    </source>
</evidence>
<evidence type="ECO:0000313" key="3">
    <source>
        <dbReference type="RefSeq" id="XP_006817260.1"/>
    </source>
</evidence>
<protein>
    <submittedName>
        <fullName evidence="3">Uncharacterized protein LOC102809376</fullName>
    </submittedName>
</protein>
<dbReference type="GeneID" id="102809376"/>